<evidence type="ECO:0000313" key="1">
    <source>
        <dbReference type="EMBL" id="ANB75630.1"/>
    </source>
</evidence>
<keyword evidence="2" id="KW-1185">Reference proteome</keyword>
<gene>
    <name evidence="1" type="ORF">AYM40_25135</name>
</gene>
<evidence type="ECO:0000313" key="2">
    <source>
        <dbReference type="Proteomes" id="UP000076852"/>
    </source>
</evidence>
<proteinExistence type="predicted"/>
<dbReference type="Proteomes" id="UP000076852">
    <property type="component" value="Chromosome 2"/>
</dbReference>
<accession>A0A160FRJ2</accession>
<dbReference type="RefSeq" id="WP_063498913.1">
    <property type="nucleotide sequence ID" value="NZ_CP014579.1"/>
</dbReference>
<dbReference type="AlphaFoldDB" id="A0A160FRJ2"/>
<dbReference type="EMBL" id="CP014579">
    <property type="protein sequence ID" value="ANB75630.1"/>
    <property type="molecule type" value="Genomic_DNA"/>
</dbReference>
<dbReference type="OrthoDB" id="9006962at2"/>
<sequence>MLIDMSKRPELSAEIEACCLALFDRWCEKRRVVPLAYLMHAWPIPKPTPTLMRHLSRSLHDLMLSYSDSLDVDECRLIEDAIAIAEENCRA</sequence>
<organism evidence="1 2">
    <name type="scientific">Paraburkholderia phytofirmans OLGA172</name>
    <dbReference type="NCBI Taxonomy" id="1417228"/>
    <lineage>
        <taxon>Bacteria</taxon>
        <taxon>Pseudomonadati</taxon>
        <taxon>Pseudomonadota</taxon>
        <taxon>Betaproteobacteria</taxon>
        <taxon>Burkholderiales</taxon>
        <taxon>Burkholderiaceae</taxon>
        <taxon>Paraburkholderia</taxon>
    </lineage>
</organism>
<reference evidence="1 2" key="1">
    <citation type="journal article" date="2016" name="Gene">
        <title>PacBio SMRT assembly of a complex multi-replicon genome reveals chlorocatechol degradative operon in a region of genome plasticity.</title>
        <authorList>
            <person name="Ricker N."/>
            <person name="Shen S.Y."/>
            <person name="Goordial J."/>
            <person name="Jin S."/>
            <person name="Fulthorpe R.R."/>
        </authorList>
    </citation>
    <scope>NUCLEOTIDE SEQUENCE [LARGE SCALE GENOMIC DNA]</scope>
    <source>
        <strain evidence="1 2">OLGA172</strain>
    </source>
</reference>
<name>A0A160FRJ2_9BURK</name>
<protein>
    <submittedName>
        <fullName evidence="1">Uncharacterized protein</fullName>
    </submittedName>
</protein>
<dbReference type="KEGG" id="buz:AYM40_25135"/>